<dbReference type="SUPFAM" id="SSF52317">
    <property type="entry name" value="Class I glutamine amidotransferase-like"/>
    <property type="match status" value="1"/>
</dbReference>
<organism evidence="2 3">
    <name type="scientific">Puniceicoccus vermicola</name>
    <dbReference type="NCBI Taxonomy" id="388746"/>
    <lineage>
        <taxon>Bacteria</taxon>
        <taxon>Pseudomonadati</taxon>
        <taxon>Verrucomicrobiota</taxon>
        <taxon>Opitutia</taxon>
        <taxon>Puniceicoccales</taxon>
        <taxon>Puniceicoccaceae</taxon>
        <taxon>Puniceicoccus</taxon>
    </lineage>
</organism>
<dbReference type="Proteomes" id="UP000525652">
    <property type="component" value="Unassembled WGS sequence"/>
</dbReference>
<keyword evidence="3" id="KW-1185">Reference proteome</keyword>
<dbReference type="SUPFAM" id="SSF53300">
    <property type="entry name" value="vWA-like"/>
    <property type="match status" value="1"/>
</dbReference>
<proteinExistence type="predicted"/>
<dbReference type="EMBL" id="JACHVA010000143">
    <property type="protein sequence ID" value="MBC2604347.1"/>
    <property type="molecule type" value="Genomic_DNA"/>
</dbReference>
<dbReference type="PANTHER" id="PTHR37947:SF1">
    <property type="entry name" value="BLL2462 PROTEIN"/>
    <property type="match status" value="1"/>
</dbReference>
<dbReference type="RefSeq" id="WP_185694959.1">
    <property type="nucleotide sequence ID" value="NZ_JACHVA010000143.1"/>
</dbReference>
<sequence length="751" mass="84011">MDTVETFTWEFGGPLAGIPVLLAFSLLCLAFIGSLIVVWWSYRNALRQLSLQRRWTLSTLRLLTLATLFFCLANPTRVDRTYLAENESPKAILLIDHSASMTIADNRGRTRLDDAVRTWRTFANQAIDRFGEIITYHFDSDLRNAPRSELYPEQIPGPDDTQLLKALQSIMDTEKPEAIFVITDGLDTNDSQQDEALNSIFQSTVPISFITGENRIAEEKMLTLREFDSPEEVLRDTAFPVRWVIEARLQRNRSLPITLQVDDQTVMTAELSLASGYNLLPLSATVTSGQPGERVLTLTVGDDRESKTFRRIVSVGSQRSTRVLYYQGTPDWGFRFTKDIFAREPSIELTSVFKPTDEMTVISGQDEVDELPEQSQALAGFDVVLLSQVPSRQLTPARQKALQEYVRQGGGLLLLLSDADQAEALRRSTLESILPVFLEDAEPPPNGGDTLRNQMRQLRQTGGGKAIQLHPFSIVESSRYAYIFGNEDREEQVIPCFFTAAPIFRAKAGADILAQDPSEKDSAGRSGILLAIQRFGTGHTAVLATDSLWRWKLAEPSDSKAPEQFWQQLLHTVAGAGMGSDALHFVRLPVEVPVGEPINLKLNAGPDMDDSLEVVATSPEQEDFILTPLEKDNPDVREISWTPKTPGEWTISASTADTKTRQFITVGPPAVPKPDRAHENVDYHLLRSLASATGGDMLEIGSKPGWMNRTDDGPTILDERRIPLWSIWPLFLLATAFYLFELSLRRYWKLL</sequence>
<evidence type="ECO:0008006" key="4">
    <source>
        <dbReference type="Google" id="ProtNLM"/>
    </source>
</evidence>
<keyword evidence="1" id="KW-0812">Transmembrane</keyword>
<protein>
    <recommendedName>
        <fullName evidence="4">VWA domain-containing protein</fullName>
    </recommendedName>
</protein>
<evidence type="ECO:0000313" key="3">
    <source>
        <dbReference type="Proteomes" id="UP000525652"/>
    </source>
</evidence>
<dbReference type="Gene3D" id="3.40.50.880">
    <property type="match status" value="1"/>
</dbReference>
<reference evidence="2 3" key="1">
    <citation type="submission" date="2020-07" db="EMBL/GenBank/DDBJ databases">
        <authorList>
            <person name="Feng X."/>
        </authorList>
    </citation>
    <scope>NUCLEOTIDE SEQUENCE [LARGE SCALE GENOMIC DNA]</scope>
    <source>
        <strain evidence="2 3">JCM14086</strain>
    </source>
</reference>
<dbReference type="AlphaFoldDB" id="A0A7X1B2I3"/>
<name>A0A7X1B2I3_9BACT</name>
<gene>
    <name evidence="2" type="ORF">H5P30_21415</name>
</gene>
<feature type="transmembrane region" description="Helical" evidence="1">
    <location>
        <begin position="20"/>
        <end position="42"/>
    </location>
</feature>
<comment type="caution">
    <text evidence="2">The sequence shown here is derived from an EMBL/GenBank/DDBJ whole genome shotgun (WGS) entry which is preliminary data.</text>
</comment>
<dbReference type="InterPro" id="IPR029062">
    <property type="entry name" value="Class_I_gatase-like"/>
</dbReference>
<evidence type="ECO:0000313" key="2">
    <source>
        <dbReference type="EMBL" id="MBC2604347.1"/>
    </source>
</evidence>
<keyword evidence="1" id="KW-0472">Membrane</keyword>
<keyword evidence="1" id="KW-1133">Transmembrane helix</keyword>
<dbReference type="InterPro" id="IPR036465">
    <property type="entry name" value="vWFA_dom_sf"/>
</dbReference>
<dbReference type="PANTHER" id="PTHR37947">
    <property type="entry name" value="BLL2462 PROTEIN"/>
    <property type="match status" value="1"/>
</dbReference>
<feature type="transmembrane region" description="Helical" evidence="1">
    <location>
        <begin position="54"/>
        <end position="75"/>
    </location>
</feature>
<evidence type="ECO:0000256" key="1">
    <source>
        <dbReference type="SAM" id="Phobius"/>
    </source>
</evidence>
<feature type="transmembrane region" description="Helical" evidence="1">
    <location>
        <begin position="722"/>
        <end position="740"/>
    </location>
</feature>
<accession>A0A7X1B2I3</accession>